<comment type="caution">
    <text evidence="2">The sequence shown here is derived from an EMBL/GenBank/DDBJ whole genome shotgun (WGS) entry which is preliminary data.</text>
</comment>
<feature type="region of interest" description="Disordered" evidence="1">
    <location>
        <begin position="1"/>
        <end position="62"/>
    </location>
</feature>
<proteinExistence type="predicted"/>
<name>A0A9Q0EFJ0_9TELE</name>
<feature type="compositionally biased region" description="Acidic residues" evidence="1">
    <location>
        <begin position="19"/>
        <end position="53"/>
    </location>
</feature>
<organism evidence="2 3">
    <name type="scientific">Muraenolepis orangiensis</name>
    <name type="common">Patagonian moray cod</name>
    <dbReference type="NCBI Taxonomy" id="630683"/>
    <lineage>
        <taxon>Eukaryota</taxon>
        <taxon>Metazoa</taxon>
        <taxon>Chordata</taxon>
        <taxon>Craniata</taxon>
        <taxon>Vertebrata</taxon>
        <taxon>Euteleostomi</taxon>
        <taxon>Actinopterygii</taxon>
        <taxon>Neopterygii</taxon>
        <taxon>Teleostei</taxon>
        <taxon>Neoteleostei</taxon>
        <taxon>Acanthomorphata</taxon>
        <taxon>Zeiogadaria</taxon>
        <taxon>Gadariae</taxon>
        <taxon>Gadiformes</taxon>
        <taxon>Muraenolepidoidei</taxon>
        <taxon>Muraenolepididae</taxon>
        <taxon>Muraenolepis</taxon>
    </lineage>
</organism>
<feature type="non-terminal residue" evidence="2">
    <location>
        <position position="1"/>
    </location>
</feature>
<evidence type="ECO:0000313" key="3">
    <source>
        <dbReference type="Proteomes" id="UP001148018"/>
    </source>
</evidence>
<evidence type="ECO:0000313" key="2">
    <source>
        <dbReference type="EMBL" id="KAJ3604653.1"/>
    </source>
</evidence>
<reference evidence="2" key="1">
    <citation type="submission" date="2022-07" db="EMBL/GenBank/DDBJ databases">
        <title>Chromosome-level genome of Muraenolepis orangiensis.</title>
        <authorList>
            <person name="Kim J."/>
        </authorList>
    </citation>
    <scope>NUCLEOTIDE SEQUENCE</scope>
    <source>
        <strain evidence="2">KU_S4_2022</strain>
        <tissue evidence="2">Muscle</tissue>
    </source>
</reference>
<gene>
    <name evidence="2" type="ORF">NHX12_029393</name>
</gene>
<dbReference type="AlphaFoldDB" id="A0A9Q0EFJ0"/>
<protein>
    <submittedName>
        <fullName evidence="2">Uncharacterized protein</fullName>
    </submittedName>
</protein>
<feature type="compositionally biased region" description="Polar residues" evidence="1">
    <location>
        <begin position="8"/>
        <end position="18"/>
    </location>
</feature>
<accession>A0A9Q0EFJ0</accession>
<dbReference type="Proteomes" id="UP001148018">
    <property type="component" value="Unassembled WGS sequence"/>
</dbReference>
<keyword evidence="3" id="KW-1185">Reference proteome</keyword>
<evidence type="ECO:0000256" key="1">
    <source>
        <dbReference type="SAM" id="MobiDB-lite"/>
    </source>
</evidence>
<sequence>MKKRIRTIMNQCVEPSNTEAEEGEEGEEEEGEEEEGEEEEGEEEEGEEEEEEDEARRHTPWDPVCVCLGAGFLSVSGS</sequence>
<dbReference type="EMBL" id="JANIIK010000044">
    <property type="protein sequence ID" value="KAJ3604653.1"/>
    <property type="molecule type" value="Genomic_DNA"/>
</dbReference>